<keyword evidence="1" id="KW-0863">Zinc-finger</keyword>
<dbReference type="PANTHER" id="PTHR38133:SF1">
    <property type="entry name" value="SLR1429 PROTEIN"/>
    <property type="match status" value="1"/>
</dbReference>
<dbReference type="EMBL" id="JAGGLI010000050">
    <property type="protein sequence ID" value="MBP2028945.1"/>
    <property type="molecule type" value="Genomic_DNA"/>
</dbReference>
<reference evidence="3 4" key="1">
    <citation type="submission" date="2021-03" db="EMBL/GenBank/DDBJ databases">
        <title>Genomic Encyclopedia of Type Strains, Phase IV (KMG-IV): sequencing the most valuable type-strain genomes for metagenomic binning, comparative biology and taxonomic classification.</title>
        <authorList>
            <person name="Goeker M."/>
        </authorList>
    </citation>
    <scope>NUCLEOTIDE SEQUENCE [LARGE SCALE GENOMIC DNA]</scope>
    <source>
        <strain evidence="3 4">DSM 27512</strain>
    </source>
</reference>
<evidence type="ECO:0000256" key="1">
    <source>
        <dbReference type="PROSITE-ProRule" id="PRU00325"/>
    </source>
</evidence>
<name>A0ABS4KME4_9FIRM</name>
<keyword evidence="4" id="KW-1185">Reference proteome</keyword>
<dbReference type="Proteomes" id="UP001314903">
    <property type="component" value="Unassembled WGS sequence"/>
</dbReference>
<proteinExistence type="predicted"/>
<feature type="domain" description="SWIM-type" evidence="2">
    <location>
        <begin position="142"/>
        <end position="177"/>
    </location>
</feature>
<dbReference type="PROSITE" id="PS50966">
    <property type="entry name" value="ZF_SWIM"/>
    <property type="match status" value="1"/>
</dbReference>
<evidence type="ECO:0000313" key="4">
    <source>
        <dbReference type="Proteomes" id="UP001314903"/>
    </source>
</evidence>
<gene>
    <name evidence="3" type="ORF">J2Z35_002783</name>
</gene>
<sequence>MPFYKYKKKSIDKKAIDFAQLKASNLGLNPVKIEGRIIAKSWWGKAWNTNIESYADFSNRLPRGKSYVRANTILDLKINKGTIEAMVQGSRRNPYIVKIHIDEIERFSWLHIVDLCNHRIDSLEGLISGDFPKELEVLFTDKKYGLFPSSREIHFGCTCPDWASMCKHVAATLYGVGARLDDNPMLFFELRNLESEELIKKTMEKKLESMFKNAGKKSKREISGDEIDDIFNL</sequence>
<evidence type="ECO:0000259" key="2">
    <source>
        <dbReference type="PROSITE" id="PS50966"/>
    </source>
</evidence>
<keyword evidence="1" id="KW-0479">Metal-binding</keyword>
<dbReference type="InterPro" id="IPR007527">
    <property type="entry name" value="Znf_SWIM"/>
</dbReference>
<accession>A0ABS4KME4</accession>
<keyword evidence="1" id="KW-0862">Zinc</keyword>
<organism evidence="3 4">
    <name type="scientific">Acetoanaerobium pronyense</name>
    <dbReference type="NCBI Taxonomy" id="1482736"/>
    <lineage>
        <taxon>Bacteria</taxon>
        <taxon>Bacillati</taxon>
        <taxon>Bacillota</taxon>
        <taxon>Clostridia</taxon>
        <taxon>Peptostreptococcales</taxon>
        <taxon>Filifactoraceae</taxon>
        <taxon>Acetoanaerobium</taxon>
    </lineage>
</organism>
<protein>
    <submittedName>
        <fullName evidence="3">Zn finger protein</fullName>
    </submittedName>
</protein>
<dbReference type="RefSeq" id="WP_209662000.1">
    <property type="nucleotide sequence ID" value="NZ_JAGGLI010000050.1"/>
</dbReference>
<dbReference type="PANTHER" id="PTHR38133">
    <property type="entry name" value="SLR1429 PROTEIN"/>
    <property type="match status" value="1"/>
</dbReference>
<comment type="caution">
    <text evidence="3">The sequence shown here is derived from an EMBL/GenBank/DDBJ whole genome shotgun (WGS) entry which is preliminary data.</text>
</comment>
<evidence type="ECO:0000313" key="3">
    <source>
        <dbReference type="EMBL" id="MBP2028945.1"/>
    </source>
</evidence>